<sequence>MIKGPGCPAVAVGVFYNLRVFVFCITDRINAPVGHGVRIIKVYFLCLSVVQSTGVYMFCNAEDLLFIGIESGRRNCMSKPISCKYI</sequence>
<proteinExistence type="predicted"/>
<comment type="caution">
    <text evidence="1">The sequence shown here is derived from an EMBL/GenBank/DDBJ whole genome shotgun (WGS) entry which is preliminary data.</text>
</comment>
<name>A0A645EW72_9ZZZZ</name>
<reference evidence="1" key="1">
    <citation type="submission" date="2019-08" db="EMBL/GenBank/DDBJ databases">
        <authorList>
            <person name="Kucharzyk K."/>
            <person name="Murdoch R.W."/>
            <person name="Higgins S."/>
            <person name="Loffler F."/>
        </authorList>
    </citation>
    <scope>NUCLEOTIDE SEQUENCE</scope>
</reference>
<dbReference type="AlphaFoldDB" id="A0A645EW72"/>
<evidence type="ECO:0000313" key="1">
    <source>
        <dbReference type="EMBL" id="MPN06265.1"/>
    </source>
</evidence>
<organism evidence="1">
    <name type="scientific">bioreactor metagenome</name>
    <dbReference type="NCBI Taxonomy" id="1076179"/>
    <lineage>
        <taxon>unclassified sequences</taxon>
        <taxon>metagenomes</taxon>
        <taxon>ecological metagenomes</taxon>
    </lineage>
</organism>
<dbReference type="EMBL" id="VSSQ01052166">
    <property type="protein sequence ID" value="MPN06265.1"/>
    <property type="molecule type" value="Genomic_DNA"/>
</dbReference>
<gene>
    <name evidence="1" type="ORF">SDC9_153521</name>
</gene>
<protein>
    <submittedName>
        <fullName evidence="1">Uncharacterized protein</fullName>
    </submittedName>
</protein>
<accession>A0A645EW72</accession>